<gene>
    <name evidence="2" type="ORF">NNL39_07670</name>
</gene>
<dbReference type="InterPro" id="IPR057204">
    <property type="entry name" value="DUF7882"/>
</dbReference>
<dbReference type="GO" id="GO:0016874">
    <property type="term" value="F:ligase activity"/>
    <property type="evidence" value="ECO:0007669"/>
    <property type="project" value="UniProtKB-KW"/>
</dbReference>
<keyword evidence="3" id="KW-1185">Reference proteome</keyword>
<keyword evidence="2" id="KW-0436">Ligase</keyword>
<evidence type="ECO:0000313" key="2">
    <source>
        <dbReference type="EMBL" id="UTT61562.1"/>
    </source>
</evidence>
<accession>A0ABY5FUE8</accession>
<evidence type="ECO:0000259" key="1">
    <source>
        <dbReference type="Pfam" id="PF25355"/>
    </source>
</evidence>
<evidence type="ECO:0000313" key="3">
    <source>
        <dbReference type="Proteomes" id="UP001060039"/>
    </source>
</evidence>
<feature type="domain" description="DUF7882" evidence="1">
    <location>
        <begin position="1"/>
        <end position="72"/>
    </location>
</feature>
<proteinExistence type="predicted"/>
<dbReference type="Pfam" id="PF25355">
    <property type="entry name" value="DUF7882"/>
    <property type="match status" value="1"/>
</dbReference>
<dbReference type="Proteomes" id="UP001060039">
    <property type="component" value="Chromosome"/>
</dbReference>
<dbReference type="EMBL" id="CP101497">
    <property type="protein sequence ID" value="UTT61562.1"/>
    <property type="molecule type" value="Genomic_DNA"/>
</dbReference>
<reference evidence="2" key="1">
    <citation type="submission" date="2022-07" db="EMBL/GenBank/DDBJ databases">
        <title>Taxonomic analysis of Microcella humidisoli nov. sp., isolated from riverside soil.</title>
        <authorList>
            <person name="Molina K.M."/>
            <person name="Kim S.B."/>
        </authorList>
    </citation>
    <scope>NUCLEOTIDE SEQUENCE</scope>
    <source>
        <strain evidence="2">MMS21-STM10</strain>
    </source>
</reference>
<name>A0ABY5FUE8_9MICO</name>
<sequence>MQIVISTKLRRGENFFLTWALPASSGSGRHALWIDNGVPLHITYSGSRSPQINREWIEALILSSATGGVNLVDDPPPSSAD</sequence>
<organism evidence="2 3">
    <name type="scientific">Microcella humidisoli</name>
    <dbReference type="NCBI Taxonomy" id="2963406"/>
    <lineage>
        <taxon>Bacteria</taxon>
        <taxon>Bacillati</taxon>
        <taxon>Actinomycetota</taxon>
        <taxon>Actinomycetes</taxon>
        <taxon>Micrococcales</taxon>
        <taxon>Microbacteriaceae</taxon>
        <taxon>Microcella</taxon>
    </lineage>
</organism>
<dbReference type="RefSeq" id="WP_255158563.1">
    <property type="nucleotide sequence ID" value="NZ_CP101497.1"/>
</dbReference>
<protein>
    <submittedName>
        <fullName evidence="2">ATP-dependent DNA ligase</fullName>
    </submittedName>
</protein>